<dbReference type="Proteomes" id="UP000004994">
    <property type="component" value="Chromosome 3"/>
</dbReference>
<evidence type="ECO:0000313" key="1">
    <source>
        <dbReference type="EnsemblPlants" id="Solyc03g044420.2.1"/>
    </source>
</evidence>
<dbReference type="PaxDb" id="4081-Solyc03g044420.1.1"/>
<keyword evidence="2" id="KW-1185">Reference proteome</keyword>
<dbReference type="AlphaFoldDB" id="A0A3Q7FGM2"/>
<protein>
    <submittedName>
        <fullName evidence="1">Uncharacterized protein</fullName>
    </submittedName>
</protein>
<name>A0A3Q7FGM2_SOLLC</name>
<accession>A0A3Q7FGM2</accession>
<proteinExistence type="predicted"/>
<sequence>MWDFFGTVTLNLKKFYTFSLFVVSRLRFELVLWKNRLQARLLCQFVCPRKGYGRFEGYHERTSLFAAFRVEP</sequence>
<reference evidence="1" key="1">
    <citation type="journal article" date="2012" name="Nature">
        <title>The tomato genome sequence provides insights into fleshy fruit evolution.</title>
        <authorList>
            <consortium name="Tomato Genome Consortium"/>
        </authorList>
    </citation>
    <scope>NUCLEOTIDE SEQUENCE [LARGE SCALE GENOMIC DNA]</scope>
    <source>
        <strain evidence="1">cv. Heinz 1706</strain>
    </source>
</reference>
<dbReference type="Gramene" id="Solyc03g044420.2.1">
    <property type="protein sequence ID" value="Solyc03g044420.2.1"/>
    <property type="gene ID" value="Solyc03g044420.2"/>
</dbReference>
<reference evidence="1" key="2">
    <citation type="submission" date="2019-01" db="UniProtKB">
        <authorList>
            <consortium name="EnsemblPlants"/>
        </authorList>
    </citation>
    <scope>IDENTIFICATION</scope>
    <source>
        <strain evidence="1">cv. Heinz 1706</strain>
    </source>
</reference>
<evidence type="ECO:0000313" key="2">
    <source>
        <dbReference type="Proteomes" id="UP000004994"/>
    </source>
</evidence>
<dbReference type="EnsemblPlants" id="Solyc03g044420.2.1">
    <property type="protein sequence ID" value="Solyc03g044420.2.1"/>
    <property type="gene ID" value="Solyc03g044420.2"/>
</dbReference>
<organism evidence="1">
    <name type="scientific">Solanum lycopersicum</name>
    <name type="common">Tomato</name>
    <name type="synonym">Lycopersicon esculentum</name>
    <dbReference type="NCBI Taxonomy" id="4081"/>
    <lineage>
        <taxon>Eukaryota</taxon>
        <taxon>Viridiplantae</taxon>
        <taxon>Streptophyta</taxon>
        <taxon>Embryophyta</taxon>
        <taxon>Tracheophyta</taxon>
        <taxon>Spermatophyta</taxon>
        <taxon>Magnoliopsida</taxon>
        <taxon>eudicotyledons</taxon>
        <taxon>Gunneridae</taxon>
        <taxon>Pentapetalae</taxon>
        <taxon>asterids</taxon>
        <taxon>lamiids</taxon>
        <taxon>Solanales</taxon>
        <taxon>Solanaceae</taxon>
        <taxon>Solanoideae</taxon>
        <taxon>Solaneae</taxon>
        <taxon>Solanum</taxon>
        <taxon>Solanum subgen. Lycopersicon</taxon>
    </lineage>
</organism>
<dbReference type="InParanoid" id="A0A3Q7FGM2"/>